<dbReference type="EMBL" id="CP033894">
    <property type="protein sequence ID" value="QDL35680.1"/>
    <property type="molecule type" value="Genomic_DNA"/>
</dbReference>
<feature type="transmembrane region" description="Helical" evidence="1">
    <location>
        <begin position="42"/>
        <end position="62"/>
    </location>
</feature>
<dbReference type="Proteomes" id="UP000317572">
    <property type="component" value="Plasmid p1-159"/>
</dbReference>
<feature type="transmembrane region" description="Helical" evidence="1">
    <location>
        <begin position="190"/>
        <end position="211"/>
    </location>
</feature>
<dbReference type="PANTHER" id="PTHR23028:SF53">
    <property type="entry name" value="ACYL_TRANSF_3 DOMAIN-CONTAINING PROTEIN"/>
    <property type="match status" value="1"/>
</dbReference>
<keyword evidence="1" id="KW-0812">Transmembrane</keyword>
<reference evidence="3 4" key="1">
    <citation type="submission" date="2018-11" db="EMBL/GenBank/DDBJ databases">
        <title>The first complete genome of Serratia liquefaciens isolated from metalophyte plant revel distinctness adaptive mechanisms in an extreme habitat.</title>
        <authorList>
            <person name="Caneschi W.L."/>
            <person name="Sanchez A.B."/>
            <person name="Felestrino E.B."/>
            <person name="Assis R.A.B."/>
            <person name="Lemes C.G.C."/>
            <person name="Cordeiro I.F."/>
            <person name="Fonseca N.P."/>
            <person name="Villa M."/>
            <person name="Vieira I.T."/>
            <person name="Moraes L.A."/>
            <person name="Kamino L.H.Y."/>
            <person name="do Carmo F."/>
            <person name="Garcia C.M."/>
            <person name="Almeida N.F."/>
            <person name="Silva R.S."/>
            <person name="Ferro J.A."/>
            <person name="Ferro M.I.T."/>
            <person name="Varani A.M."/>
            <person name="Ferreira R.M."/>
            <person name="dos Santos V.L."/>
            <person name="Silva U.C."/>
            <person name="Setubal J.C."/>
            <person name="Moreira L.M."/>
        </authorList>
    </citation>
    <scope>NUCLEOTIDE SEQUENCE [LARGE SCALE GENOMIC DNA]</scope>
    <source>
        <strain evidence="3 4">FG3</strain>
        <plasmid evidence="3 4">p1-159</plasmid>
    </source>
</reference>
<dbReference type="GO" id="GO:0000271">
    <property type="term" value="P:polysaccharide biosynthetic process"/>
    <property type="evidence" value="ECO:0007669"/>
    <property type="project" value="TreeGrafter"/>
</dbReference>
<feature type="domain" description="Acyltransferase 3" evidence="2">
    <location>
        <begin position="39"/>
        <end position="419"/>
    </location>
</feature>
<keyword evidence="3" id="KW-0614">Plasmid</keyword>
<evidence type="ECO:0000259" key="2">
    <source>
        <dbReference type="Pfam" id="PF01757"/>
    </source>
</evidence>
<gene>
    <name evidence="3" type="ORF">EGO53_28180</name>
</gene>
<feature type="transmembrane region" description="Helical" evidence="1">
    <location>
        <begin position="82"/>
        <end position="102"/>
    </location>
</feature>
<keyword evidence="3" id="KW-0012">Acyltransferase</keyword>
<dbReference type="GO" id="GO:0016020">
    <property type="term" value="C:membrane"/>
    <property type="evidence" value="ECO:0007669"/>
    <property type="project" value="TreeGrafter"/>
</dbReference>
<evidence type="ECO:0000256" key="1">
    <source>
        <dbReference type="SAM" id="Phobius"/>
    </source>
</evidence>
<evidence type="ECO:0000313" key="4">
    <source>
        <dbReference type="Proteomes" id="UP000317572"/>
    </source>
</evidence>
<feature type="transmembrane region" description="Helical" evidence="1">
    <location>
        <begin position="330"/>
        <end position="350"/>
    </location>
</feature>
<organism evidence="3 4">
    <name type="scientific">Serratia liquefaciens</name>
    <dbReference type="NCBI Taxonomy" id="614"/>
    <lineage>
        <taxon>Bacteria</taxon>
        <taxon>Pseudomonadati</taxon>
        <taxon>Pseudomonadota</taxon>
        <taxon>Gammaproteobacteria</taxon>
        <taxon>Enterobacterales</taxon>
        <taxon>Yersiniaceae</taxon>
        <taxon>Serratia</taxon>
    </lineage>
</organism>
<feature type="transmembrane region" description="Helical" evidence="1">
    <location>
        <begin position="123"/>
        <end position="144"/>
    </location>
</feature>
<dbReference type="GO" id="GO:0016747">
    <property type="term" value="F:acyltransferase activity, transferring groups other than amino-acyl groups"/>
    <property type="evidence" value="ECO:0007669"/>
    <property type="project" value="InterPro"/>
</dbReference>
<name>A0A515D5J5_SERLI</name>
<protein>
    <submittedName>
        <fullName evidence="3">Acyltransferase</fullName>
    </submittedName>
</protein>
<keyword evidence="1" id="KW-1133">Transmembrane helix</keyword>
<feature type="transmembrane region" description="Helical" evidence="1">
    <location>
        <begin position="223"/>
        <end position="242"/>
    </location>
</feature>
<dbReference type="Pfam" id="PF01757">
    <property type="entry name" value="Acyl_transf_3"/>
    <property type="match status" value="1"/>
</dbReference>
<feature type="transmembrane region" description="Helical" evidence="1">
    <location>
        <begin position="401"/>
        <end position="419"/>
    </location>
</feature>
<evidence type="ECO:0000313" key="3">
    <source>
        <dbReference type="EMBL" id="QDL35680.1"/>
    </source>
</evidence>
<dbReference type="AlphaFoldDB" id="A0A515D5J5"/>
<dbReference type="InterPro" id="IPR050879">
    <property type="entry name" value="Acyltransferase_3"/>
</dbReference>
<dbReference type="InterPro" id="IPR002656">
    <property type="entry name" value="Acyl_transf_3_dom"/>
</dbReference>
<feature type="transmembrane region" description="Helical" evidence="1">
    <location>
        <begin position="371"/>
        <end position="389"/>
    </location>
</feature>
<dbReference type="PANTHER" id="PTHR23028">
    <property type="entry name" value="ACETYLTRANSFERASE"/>
    <property type="match status" value="1"/>
</dbReference>
<geneLocation type="plasmid" evidence="3 4">
    <name>p1-159</name>
</geneLocation>
<keyword evidence="1" id="KW-0472">Membrane</keyword>
<sequence length="443" mass="51151">MRLHRKVRYVHPPCVCLEQRRYIVNNKIVSSRSLSTLDKLDVLRFISANLVILCHLIDQFIVGKFGYEDPLGIGHLNCWLGIMAVFCFFVLSGYVITFSVMNKYRKTGRFDLKTYISRRFFRIYPTALCSLVYMLCIVLIMKVLGLNGLDSSGFKLDGYVSGVPNYLSGLSFLYSIFLPPSGYFGGFFNVAMWTLSYEFGFYVCFGVIFYLKTNYGAMKSAMLVGFTSCSLFVWHTTNFNIGNVEKESMSGLILNFLKVFPSWNFLLFFMVWSLGVFLYYLMVKNSFSMQALISLSCLASVLMLIANRYFDVPFNYNVYSGMSALSDPEWSPIMTFSYGIWMMLFVYLIVNIEFKAGLLHLISAFGRRYSFTLYVTHYGMINLAFGLLWNLFDKFTLTEHVLLFLSLMILTNIIAYYLSTLFEHRDMWKNVFNKLTTRAEGSP</sequence>
<keyword evidence="3" id="KW-0808">Transferase</keyword>
<accession>A0A515D5J5</accession>
<feature type="transmembrane region" description="Helical" evidence="1">
    <location>
        <begin position="262"/>
        <end position="280"/>
    </location>
</feature>
<proteinExistence type="predicted"/>
<feature type="transmembrane region" description="Helical" evidence="1">
    <location>
        <begin position="292"/>
        <end position="310"/>
    </location>
</feature>